<evidence type="ECO:0000256" key="3">
    <source>
        <dbReference type="SAM" id="Phobius"/>
    </source>
</evidence>
<feature type="transmembrane region" description="Helical" evidence="3">
    <location>
        <begin position="130"/>
        <end position="153"/>
    </location>
</feature>
<accession>A0A183AC56</accession>
<organism evidence="7">
    <name type="scientific">Echinostoma caproni</name>
    <dbReference type="NCBI Taxonomy" id="27848"/>
    <lineage>
        <taxon>Eukaryota</taxon>
        <taxon>Metazoa</taxon>
        <taxon>Spiralia</taxon>
        <taxon>Lophotrochozoa</taxon>
        <taxon>Platyhelminthes</taxon>
        <taxon>Trematoda</taxon>
        <taxon>Digenea</taxon>
        <taxon>Plagiorchiida</taxon>
        <taxon>Echinostomata</taxon>
        <taxon>Echinostomatoidea</taxon>
        <taxon>Echinostomatidae</taxon>
        <taxon>Echinostoma</taxon>
    </lineage>
</organism>
<dbReference type="GO" id="GO:0006906">
    <property type="term" value="P:vesicle fusion"/>
    <property type="evidence" value="ECO:0007669"/>
    <property type="project" value="TreeGrafter"/>
</dbReference>
<dbReference type="GO" id="GO:0005484">
    <property type="term" value="F:SNAP receptor activity"/>
    <property type="evidence" value="ECO:0007669"/>
    <property type="project" value="InterPro"/>
</dbReference>
<dbReference type="InterPro" id="IPR010989">
    <property type="entry name" value="SNARE"/>
</dbReference>
<feature type="domain" description="T-SNARE coiled-coil homology" evidence="4">
    <location>
        <begin position="56"/>
        <end position="118"/>
    </location>
</feature>
<dbReference type="InterPro" id="IPR006012">
    <property type="entry name" value="Syntaxin/epimorphin_CS"/>
</dbReference>
<evidence type="ECO:0000256" key="1">
    <source>
        <dbReference type="ARBA" id="ARBA00004211"/>
    </source>
</evidence>
<keyword evidence="3" id="KW-1133">Transmembrane helix</keyword>
<reference evidence="7" key="1">
    <citation type="submission" date="2016-06" db="UniProtKB">
        <authorList>
            <consortium name="WormBaseParasite"/>
        </authorList>
    </citation>
    <scope>IDENTIFICATION</scope>
</reference>
<dbReference type="GO" id="GO:0048278">
    <property type="term" value="P:vesicle docking"/>
    <property type="evidence" value="ECO:0007669"/>
    <property type="project" value="TreeGrafter"/>
</dbReference>
<gene>
    <name evidence="5" type="ORF">ECPE_LOCUS4541</name>
</gene>
<protein>
    <submittedName>
        <fullName evidence="7">t-SNARE coiled-coil homology domain-containing protein</fullName>
    </submittedName>
</protein>
<dbReference type="Proteomes" id="UP000272942">
    <property type="component" value="Unassembled WGS sequence"/>
</dbReference>
<dbReference type="Gene3D" id="1.20.58.70">
    <property type="match status" value="1"/>
</dbReference>
<comment type="subcellular location">
    <subcellularLocation>
        <location evidence="1">Membrane</location>
        <topology evidence="1">Single-pass type IV membrane protein</topology>
    </subcellularLocation>
</comment>
<keyword evidence="3" id="KW-0812">Transmembrane</keyword>
<dbReference type="GO" id="GO:0005886">
    <property type="term" value="C:plasma membrane"/>
    <property type="evidence" value="ECO:0007669"/>
    <property type="project" value="TreeGrafter"/>
</dbReference>
<reference evidence="5 6" key="2">
    <citation type="submission" date="2018-11" db="EMBL/GenBank/DDBJ databases">
        <authorList>
            <consortium name="Pathogen Informatics"/>
        </authorList>
    </citation>
    <scope>NUCLEOTIDE SEQUENCE [LARGE SCALE GENOMIC DNA]</scope>
    <source>
        <strain evidence="5 6">Egypt</strain>
    </source>
</reference>
<dbReference type="PROSITE" id="PS50192">
    <property type="entry name" value="T_SNARE"/>
    <property type="match status" value="1"/>
</dbReference>
<evidence type="ECO:0000259" key="4">
    <source>
        <dbReference type="PROSITE" id="PS50192"/>
    </source>
</evidence>
<name>A0A183AC56_9TREM</name>
<keyword evidence="6" id="KW-1185">Reference proteome</keyword>
<comment type="similarity">
    <text evidence="2">Belongs to the syntaxin family.</text>
</comment>
<proteinExistence type="inferred from homology"/>
<dbReference type="GO" id="GO:0000149">
    <property type="term" value="F:SNARE binding"/>
    <property type="evidence" value="ECO:0007669"/>
    <property type="project" value="TreeGrafter"/>
</dbReference>
<dbReference type="GO" id="GO:0031201">
    <property type="term" value="C:SNARE complex"/>
    <property type="evidence" value="ECO:0007669"/>
    <property type="project" value="TreeGrafter"/>
</dbReference>
<dbReference type="PANTHER" id="PTHR19957:SF307">
    <property type="entry name" value="PROTEIN SSO1-RELATED"/>
    <property type="match status" value="1"/>
</dbReference>
<dbReference type="InterPro" id="IPR000727">
    <property type="entry name" value="T_SNARE_dom"/>
</dbReference>
<dbReference type="PROSITE" id="PS00914">
    <property type="entry name" value="SYNTAXIN"/>
    <property type="match status" value="1"/>
</dbReference>
<evidence type="ECO:0000313" key="5">
    <source>
        <dbReference type="EMBL" id="VDP72928.1"/>
    </source>
</evidence>
<dbReference type="SMART" id="SM00397">
    <property type="entry name" value="t_SNARE"/>
    <property type="match status" value="1"/>
</dbReference>
<evidence type="ECO:0000256" key="2">
    <source>
        <dbReference type="ARBA" id="ARBA00009063"/>
    </source>
</evidence>
<dbReference type="GO" id="GO:0006886">
    <property type="term" value="P:intracellular protein transport"/>
    <property type="evidence" value="ECO:0007669"/>
    <property type="project" value="InterPro"/>
</dbReference>
<evidence type="ECO:0000313" key="7">
    <source>
        <dbReference type="WBParaSite" id="ECPE_0000455301-mRNA-1"/>
    </source>
</evidence>
<dbReference type="CDD" id="cd15848">
    <property type="entry name" value="SNARE_syntaxin1-like"/>
    <property type="match status" value="1"/>
</dbReference>
<sequence>MNTYNEIQLQYREKCKDRIRRKLNVEQELEDMLEKKNPEIFTQAIMADTEAAKRSLSDIEARHADIIRLEKSIEELRDLFMAVSLMVDQQSELIDRVEYNVNKAADCVVQAKGKLANAVQQNKKGRRRKIICIIILVVLAFLAIITIASAIGLT</sequence>
<dbReference type="InterPro" id="IPR045242">
    <property type="entry name" value="Syntaxin"/>
</dbReference>
<evidence type="ECO:0000313" key="6">
    <source>
        <dbReference type="Proteomes" id="UP000272942"/>
    </source>
</evidence>
<dbReference type="Pfam" id="PF05739">
    <property type="entry name" value="SNARE"/>
    <property type="match status" value="1"/>
</dbReference>
<dbReference type="GO" id="GO:0012505">
    <property type="term" value="C:endomembrane system"/>
    <property type="evidence" value="ECO:0007669"/>
    <property type="project" value="TreeGrafter"/>
</dbReference>
<dbReference type="OrthoDB" id="10255013at2759"/>
<dbReference type="SUPFAM" id="SSF47661">
    <property type="entry name" value="t-snare proteins"/>
    <property type="match status" value="1"/>
</dbReference>
<dbReference type="PANTHER" id="PTHR19957">
    <property type="entry name" value="SYNTAXIN"/>
    <property type="match status" value="1"/>
</dbReference>
<dbReference type="GO" id="GO:0006887">
    <property type="term" value="P:exocytosis"/>
    <property type="evidence" value="ECO:0007669"/>
    <property type="project" value="TreeGrafter"/>
</dbReference>
<dbReference type="WBParaSite" id="ECPE_0000455301-mRNA-1">
    <property type="protein sequence ID" value="ECPE_0000455301-mRNA-1"/>
    <property type="gene ID" value="ECPE_0000455301"/>
</dbReference>
<dbReference type="EMBL" id="UZAN01041404">
    <property type="protein sequence ID" value="VDP72928.1"/>
    <property type="molecule type" value="Genomic_DNA"/>
</dbReference>
<keyword evidence="3" id="KW-0472">Membrane</keyword>
<dbReference type="AlphaFoldDB" id="A0A183AC56"/>